<accession>A0A1I8G1T3</accession>
<dbReference type="Pfam" id="PF00531">
    <property type="entry name" value="Death"/>
    <property type="match status" value="1"/>
</dbReference>
<evidence type="ECO:0000256" key="1">
    <source>
        <dbReference type="ARBA" id="ARBA00001946"/>
    </source>
</evidence>
<dbReference type="Gene3D" id="1.10.533.10">
    <property type="entry name" value="Death Domain, Fas"/>
    <property type="match status" value="1"/>
</dbReference>
<feature type="repeat" description="ANK" evidence="5">
    <location>
        <begin position="73"/>
        <end position="105"/>
    </location>
</feature>
<dbReference type="PROSITE" id="PS50017">
    <property type="entry name" value="DEATH_DOMAIN"/>
    <property type="match status" value="1"/>
</dbReference>
<dbReference type="SMART" id="SM00005">
    <property type="entry name" value="DEATH"/>
    <property type="match status" value="1"/>
</dbReference>
<evidence type="ECO:0000259" key="6">
    <source>
        <dbReference type="PROSITE" id="PS50017"/>
    </source>
</evidence>
<name>A0A1I8G1T3_9PLAT</name>
<dbReference type="InterPro" id="IPR036770">
    <property type="entry name" value="Ankyrin_rpt-contain_sf"/>
</dbReference>
<evidence type="ECO:0000313" key="9">
    <source>
        <dbReference type="WBParaSite" id="maker-uti_cns_0000625-snap-gene-0.13-mRNA-1"/>
    </source>
</evidence>
<organism evidence="8 9">
    <name type="scientific">Macrostomum lignano</name>
    <dbReference type="NCBI Taxonomy" id="282301"/>
    <lineage>
        <taxon>Eukaryota</taxon>
        <taxon>Metazoa</taxon>
        <taxon>Spiralia</taxon>
        <taxon>Lophotrochozoa</taxon>
        <taxon>Platyhelminthes</taxon>
        <taxon>Rhabditophora</taxon>
        <taxon>Macrostomorpha</taxon>
        <taxon>Macrostomida</taxon>
        <taxon>Macrostomidae</taxon>
        <taxon>Macrostomum</taxon>
    </lineage>
</organism>
<dbReference type="GO" id="GO:0000166">
    <property type="term" value="F:nucleotide binding"/>
    <property type="evidence" value="ECO:0007669"/>
    <property type="project" value="UniProtKB-KW"/>
</dbReference>
<proteinExistence type="predicted"/>
<dbReference type="PANTHER" id="PTHR24198">
    <property type="entry name" value="ANKYRIN REPEAT AND PROTEIN KINASE DOMAIN-CONTAINING PROTEIN"/>
    <property type="match status" value="1"/>
</dbReference>
<dbReference type="InterPro" id="IPR011029">
    <property type="entry name" value="DEATH-like_dom_sf"/>
</dbReference>
<dbReference type="InterPro" id="IPR027417">
    <property type="entry name" value="P-loop_NTPase"/>
</dbReference>
<feature type="repeat" description="ANK" evidence="5">
    <location>
        <begin position="139"/>
        <end position="171"/>
    </location>
</feature>
<dbReference type="GO" id="GO:0007165">
    <property type="term" value="P:signal transduction"/>
    <property type="evidence" value="ECO:0007669"/>
    <property type="project" value="InterPro"/>
</dbReference>
<feature type="repeat" description="ANK" evidence="5">
    <location>
        <begin position="1503"/>
        <end position="1535"/>
    </location>
</feature>
<dbReference type="SUPFAM" id="SSF48403">
    <property type="entry name" value="Ankyrin repeat"/>
    <property type="match status" value="3"/>
</dbReference>
<feature type="repeat" description="ANK" evidence="5">
    <location>
        <begin position="1536"/>
        <end position="1568"/>
    </location>
</feature>
<feature type="repeat" description="ANK" evidence="5">
    <location>
        <begin position="280"/>
        <end position="312"/>
    </location>
</feature>
<keyword evidence="4 5" id="KW-0040">ANK repeat</keyword>
<keyword evidence="8" id="KW-1185">Reference proteome</keyword>
<dbReference type="PRINTS" id="PR01415">
    <property type="entry name" value="ANKYRIN"/>
</dbReference>
<feature type="domain" description="Death" evidence="6">
    <location>
        <begin position="1020"/>
        <end position="1094"/>
    </location>
</feature>
<feature type="repeat" description="ANK" evidence="5">
    <location>
        <begin position="1338"/>
        <end position="1370"/>
    </location>
</feature>
<feature type="repeat" description="ANK" evidence="5">
    <location>
        <begin position="1291"/>
        <end position="1323"/>
    </location>
</feature>
<feature type="repeat" description="ANK" evidence="5">
    <location>
        <begin position="1437"/>
        <end position="1469"/>
    </location>
</feature>
<feature type="repeat" description="ANK" evidence="5">
    <location>
        <begin position="1191"/>
        <end position="1223"/>
    </location>
</feature>
<feature type="repeat" description="ANK" evidence="5">
    <location>
        <begin position="1470"/>
        <end position="1502"/>
    </location>
</feature>
<feature type="repeat" description="ANK" evidence="5">
    <location>
        <begin position="1569"/>
        <end position="1601"/>
    </location>
</feature>
<dbReference type="Pfam" id="PF00023">
    <property type="entry name" value="Ank"/>
    <property type="match status" value="2"/>
</dbReference>
<feature type="repeat" description="ANK" evidence="5">
    <location>
        <begin position="1158"/>
        <end position="1190"/>
    </location>
</feature>
<sequence length="1893" mass="206035">KLTAQALRTASTPWRTMLNDASLNTGEGEAAGGDASFPLAGLFEAAASGDPSQVRDALLTLPPTVDLNCRDSSGRTVVHVAADSGSVEALMVLEQRGADLHQLNTDCENGLHLASHVGNDEVAAFFLDRSVCPEGQNRAGETPLHLACRGGHLTILRLLLLGSRRANPNSRDRRHQRTPLVIAASEIVSESLGIEVARVLLRAGARPDIPDSEGWGPLRHAIQRQHQAMAMLLISAGAPLDQLDSSERDSPLHAASRLGQLPVVQALCAYGCRVDAVNVQGLTPLHQTARAGHLEVVRCLLLAGANPQLASQEGLLPEVMSLAQGHTMTASLLGRMRPERRAVCVEQLVPTQRSLPRIKLKVFGHSGSGKTALIDSLRSNRITGFLRRTFLAGGSGGGGGSGASTGQVIVGDCDDELDRRQCFSLLQRSSAPSEISFDAQHEAYTRGIAVQNLNITGAGDFSVWEFSGYEPYYLFYDHFIGDTSCVHAILFSLAECYETMRQKVLFWLHFLLARLPPREPLGYCGKPKTLARVLLIGTHADAATVFRGDGPRGLLESADADRLLLEVQELAQYRLEVCHEVFAVDTSEAMSAEMKSLRQRLADWRTEILRHLPRGNGLLDTVASRLPEWAGATEFPVFTWQQFIEAVRGKVNPLCSDDHLKDLIQELQYTGDVVYLESEVEQDMIVLSPQWLCSDVLGYLLSYDNIAQARVTGTFSVNDVQFMTGETAADQLVRLLSALDLCTRADLDGGAEDSDSDEDVQYEFPCLNFLESGRSPWEPTAQHENSVYGGWQLKASMAASQLVHIFPRVQCRLRRSIQAAACRPPPLEPLRIDLFQWFHGSKLSLEGCVECMLQLEESDQLIRLRARGPPARAQLLFGICQDIAGLLEQTIDDMCPGLEFDLALLSPKELRQFPRRLKLAVPQSAVFRAMQKHQSTTGESSESGSLISFPPPTIPIAFPASGSTCDETQDEEEEEEDLENLICFGSRELLSHLTLGPQLPLSSLRAPTLQRLCRMFDPPDPLGKDWCLLAVRLGLIHSVPAVHSGNEWLRSRTAVLLDEWRRVGGPGGTNVGALVDVLRELGREDAVELLIAQAPMFALTQSTLMQAIGDSTKQDWKDSAVEEFLLQAIKHGNLRDLETALKSRTDIDRLVLPTGDRMCTSPLHLASREGRTDAARVLIDFGASVNLQNSFGISPLYLASKEGHLAVVNLLIDYQADVNIRTVSGSTPVYIASEQGRCFIVQALIKANADVNLATTNGITPIWIASQSGHHDIVRRLILARADVDAKKISFGSSPLYTASQNGYIRVVDELIKAQADVNMQENLGATPIYIASQKEASGESPLFIASLMGHGEVVKAILKAQATCDVQESHGVTPLFIASQLNHPEVVRLLIERQADLNLQRNNGASAIYIAAEKGCNLVVDLLIAANADIHIPTNSGATPIFIASQNGHLRVVRSLIRAAAQVNAQDQLGQTPLLVAAQHAHYKIVKGLIENEADVNLQSRSGLSPIYTASQEGHCIVVDLLIRSGANVNLQAKSGATPLYIAAQNGHLRVVESLIQARADVNLQSKIGETPAYIASQNGHYQIVRLLLKAGADIDACSETGASPLYVASQFGHRNVVQLLLTAQASVNQQLITGETPLFIASQKGHGSVVDALLKAQADPTIQTSYKATPVFIASQNRHYKVIALLKKALANVEEILSKSDSSDQAKDSTNSVEKSDGFVDSRVALQTAVADVLQQIVRDMNSYDGYYIVGSYSEGWGNNLSVLDGSTDSESDIDMMQLIPGRLYHLKGACRCPEIPSRIKWSTQMVILSFQDLRRIQPNRSTGLSSSPPWTMLTPVASAAILQSRLFLPERLRRSNILESVLKSLQDELVDSPCHIVHAAPAGMAGQQLR</sequence>
<dbReference type="PROSITE" id="PS50088">
    <property type="entry name" value="ANK_REPEAT"/>
    <property type="match status" value="20"/>
</dbReference>
<dbReference type="InterPro" id="IPR002110">
    <property type="entry name" value="Ankyrin_rpt"/>
</dbReference>
<dbReference type="InterPro" id="IPR020859">
    <property type="entry name" value="ROC"/>
</dbReference>
<feature type="repeat" description="ANK" evidence="5">
    <location>
        <begin position="1404"/>
        <end position="1436"/>
    </location>
</feature>
<feature type="repeat" description="ANK" evidence="5">
    <location>
        <begin position="1371"/>
        <end position="1403"/>
    </location>
</feature>
<feature type="domain" description="Roc" evidence="7">
    <location>
        <begin position="351"/>
        <end position="608"/>
    </location>
</feature>
<comment type="cofactor">
    <cofactor evidence="1">
        <name>Mg(2+)</name>
        <dbReference type="ChEBI" id="CHEBI:18420"/>
    </cofactor>
</comment>
<keyword evidence="2" id="KW-0677">Repeat</keyword>
<dbReference type="SMART" id="SM00248">
    <property type="entry name" value="ANK"/>
    <property type="match status" value="23"/>
</dbReference>
<dbReference type="PROSITE" id="PS50297">
    <property type="entry name" value="ANK_REP_REGION"/>
    <property type="match status" value="18"/>
</dbReference>
<evidence type="ECO:0000256" key="4">
    <source>
        <dbReference type="ARBA" id="ARBA00023043"/>
    </source>
</evidence>
<keyword evidence="3" id="KW-0547">Nucleotide-binding</keyword>
<dbReference type="WBParaSite" id="maker-uti_cns_0000625-snap-gene-0.13-mRNA-1">
    <property type="protein sequence ID" value="maker-uti_cns_0000625-snap-gene-0.13-mRNA-1"/>
    <property type="gene ID" value="maker-uti_cns_0000625-snap-gene-0.13"/>
</dbReference>
<evidence type="ECO:0000256" key="5">
    <source>
        <dbReference type="PROSITE-ProRule" id="PRU00023"/>
    </source>
</evidence>
<feature type="repeat" description="ANK" evidence="5">
    <location>
        <begin position="1224"/>
        <end position="1256"/>
    </location>
</feature>
<dbReference type="SUPFAM" id="SSF52540">
    <property type="entry name" value="P-loop containing nucleoside triphosphate hydrolases"/>
    <property type="match status" value="1"/>
</dbReference>
<dbReference type="GO" id="GO:0005737">
    <property type="term" value="C:cytoplasm"/>
    <property type="evidence" value="ECO:0007669"/>
    <property type="project" value="TreeGrafter"/>
</dbReference>
<dbReference type="SUPFAM" id="SSF47986">
    <property type="entry name" value="DEATH domain"/>
    <property type="match status" value="1"/>
</dbReference>
<dbReference type="PANTHER" id="PTHR24198:SF165">
    <property type="entry name" value="ANKYRIN REPEAT-CONTAINING PROTEIN-RELATED"/>
    <property type="match status" value="1"/>
</dbReference>
<evidence type="ECO:0000256" key="3">
    <source>
        <dbReference type="ARBA" id="ARBA00022741"/>
    </source>
</evidence>
<feature type="repeat" description="ANK" evidence="5">
    <location>
        <begin position="1257"/>
        <end position="1289"/>
    </location>
</feature>
<reference evidence="9" key="1">
    <citation type="submission" date="2016-11" db="UniProtKB">
        <authorList>
            <consortium name="WormBaseParasite"/>
        </authorList>
    </citation>
    <scope>IDENTIFICATION</scope>
</reference>
<feature type="repeat" description="ANK" evidence="5">
    <location>
        <begin position="247"/>
        <end position="279"/>
    </location>
</feature>
<evidence type="ECO:0000256" key="2">
    <source>
        <dbReference type="ARBA" id="ARBA00022737"/>
    </source>
</evidence>
<evidence type="ECO:0000259" key="7">
    <source>
        <dbReference type="PROSITE" id="PS51424"/>
    </source>
</evidence>
<dbReference type="Gene3D" id="1.25.40.20">
    <property type="entry name" value="Ankyrin repeat-containing domain"/>
    <property type="match status" value="6"/>
</dbReference>
<dbReference type="InterPro" id="IPR000488">
    <property type="entry name" value="Death_dom"/>
</dbReference>
<dbReference type="PROSITE" id="PS51424">
    <property type="entry name" value="ROC"/>
    <property type="match status" value="1"/>
</dbReference>
<dbReference type="Pfam" id="PF12796">
    <property type="entry name" value="Ank_2"/>
    <property type="match status" value="7"/>
</dbReference>
<feature type="repeat" description="ANK" evidence="5">
    <location>
        <begin position="1635"/>
        <end position="1667"/>
    </location>
</feature>
<feature type="repeat" description="ANK" evidence="5">
    <location>
        <begin position="1602"/>
        <end position="1630"/>
    </location>
</feature>
<protein>
    <submittedName>
        <fullName evidence="9">Non-specific serine/threonine protein kinase</fullName>
    </submittedName>
</protein>
<dbReference type="Proteomes" id="UP000095280">
    <property type="component" value="Unplaced"/>
</dbReference>
<evidence type="ECO:0000313" key="8">
    <source>
        <dbReference type="Proteomes" id="UP000095280"/>
    </source>
</evidence>
<feature type="repeat" description="ANK" evidence="5">
    <location>
        <begin position="213"/>
        <end position="245"/>
    </location>
</feature>